<dbReference type="Pfam" id="PF07715">
    <property type="entry name" value="Plug"/>
    <property type="match status" value="1"/>
</dbReference>
<accession>A0A7V2AUY5</accession>
<comment type="caution">
    <text evidence="4">The sequence shown here is derived from an EMBL/GenBank/DDBJ whole genome shotgun (WGS) entry which is preliminary data.</text>
</comment>
<evidence type="ECO:0000256" key="2">
    <source>
        <dbReference type="SAM" id="SignalP"/>
    </source>
</evidence>
<evidence type="ECO:0000313" key="4">
    <source>
        <dbReference type="EMBL" id="HER43664.1"/>
    </source>
</evidence>
<comment type="subcellular location">
    <subcellularLocation>
        <location evidence="1">Cell outer membrane</location>
        <topology evidence="1">Multi-pass membrane protein</topology>
    </subcellularLocation>
</comment>
<dbReference type="SUPFAM" id="SSF56935">
    <property type="entry name" value="Porins"/>
    <property type="match status" value="1"/>
</dbReference>
<keyword evidence="1" id="KW-0813">Transport</keyword>
<name>A0A7V2AUY5_UNCEI</name>
<reference evidence="4" key="1">
    <citation type="journal article" date="2020" name="mSystems">
        <title>Genome- and Community-Level Interaction Insights into Carbon Utilization and Element Cycling Functions of Hydrothermarchaeota in Hydrothermal Sediment.</title>
        <authorList>
            <person name="Zhou Z."/>
            <person name="Liu Y."/>
            <person name="Xu W."/>
            <person name="Pan J."/>
            <person name="Luo Z.H."/>
            <person name="Li M."/>
        </authorList>
    </citation>
    <scope>NUCLEOTIDE SEQUENCE [LARGE SCALE GENOMIC DNA]</scope>
    <source>
        <strain evidence="4">SpSt-1233</strain>
    </source>
</reference>
<keyword evidence="1" id="KW-0812">Transmembrane</keyword>
<comment type="similarity">
    <text evidence="1">Belongs to the TonB-dependent receptor family.</text>
</comment>
<protein>
    <recommendedName>
        <fullName evidence="3">TonB-dependent receptor plug domain-containing protein</fullName>
    </recommendedName>
</protein>
<feature type="non-terminal residue" evidence="4">
    <location>
        <position position="77"/>
    </location>
</feature>
<sequence>MRGFPAVLAVLLFLAAECAAAALPDSLSFHGGVLVITREDLSEYNIHTLDDILRLVPGVSIWREGPPASEGAFTVDG</sequence>
<keyword evidence="2" id="KW-0732">Signal</keyword>
<feature type="signal peptide" evidence="2">
    <location>
        <begin position="1"/>
        <end position="21"/>
    </location>
</feature>
<keyword evidence="1" id="KW-1134">Transmembrane beta strand</keyword>
<evidence type="ECO:0000256" key="1">
    <source>
        <dbReference type="PROSITE-ProRule" id="PRU01360"/>
    </source>
</evidence>
<keyword evidence="1" id="KW-0998">Cell outer membrane</keyword>
<dbReference type="AlphaFoldDB" id="A0A7V2AUY5"/>
<feature type="domain" description="TonB-dependent receptor plug" evidence="3">
    <location>
        <begin position="32"/>
        <end position="77"/>
    </location>
</feature>
<dbReference type="Proteomes" id="UP000886069">
    <property type="component" value="Unassembled WGS sequence"/>
</dbReference>
<evidence type="ECO:0000259" key="3">
    <source>
        <dbReference type="Pfam" id="PF07715"/>
    </source>
</evidence>
<dbReference type="EMBL" id="DSEC01000305">
    <property type="protein sequence ID" value="HER43664.1"/>
    <property type="molecule type" value="Genomic_DNA"/>
</dbReference>
<feature type="chain" id="PRO_5030707575" description="TonB-dependent receptor plug domain-containing protein" evidence="2">
    <location>
        <begin position="22"/>
        <end position="77"/>
    </location>
</feature>
<gene>
    <name evidence="4" type="ORF">ENO08_04310</name>
</gene>
<dbReference type="GO" id="GO:0009279">
    <property type="term" value="C:cell outer membrane"/>
    <property type="evidence" value="ECO:0007669"/>
    <property type="project" value="UniProtKB-SubCell"/>
</dbReference>
<dbReference type="InterPro" id="IPR012910">
    <property type="entry name" value="Plug_dom"/>
</dbReference>
<dbReference type="InterPro" id="IPR039426">
    <property type="entry name" value="TonB-dep_rcpt-like"/>
</dbReference>
<keyword evidence="1" id="KW-0472">Membrane</keyword>
<proteinExistence type="inferred from homology"/>
<dbReference type="Gene3D" id="2.170.130.10">
    <property type="entry name" value="TonB-dependent receptor, plug domain"/>
    <property type="match status" value="1"/>
</dbReference>
<organism evidence="4">
    <name type="scientific">Eiseniibacteriota bacterium</name>
    <dbReference type="NCBI Taxonomy" id="2212470"/>
    <lineage>
        <taxon>Bacteria</taxon>
        <taxon>Candidatus Eiseniibacteriota</taxon>
    </lineage>
</organism>
<dbReference type="InterPro" id="IPR037066">
    <property type="entry name" value="Plug_dom_sf"/>
</dbReference>
<dbReference type="PROSITE" id="PS52016">
    <property type="entry name" value="TONB_DEPENDENT_REC_3"/>
    <property type="match status" value="1"/>
</dbReference>